<accession>A0ABT8SW59</accession>
<keyword evidence="4 9" id="KW-0812">Transmembrane</keyword>
<reference evidence="11" key="2">
    <citation type="submission" date="2023-07" db="EMBL/GenBank/DDBJ databases">
        <authorList>
            <person name="Sun H."/>
        </authorList>
    </citation>
    <scope>NUCLEOTIDE SEQUENCE</scope>
    <source>
        <strain evidence="11">05753</strain>
    </source>
</reference>
<feature type="domain" description="ABC transmembrane type-1" evidence="10">
    <location>
        <begin position="85"/>
        <end position="274"/>
    </location>
</feature>
<keyword evidence="6" id="KW-0653">Protein transport</keyword>
<evidence type="ECO:0000256" key="7">
    <source>
        <dbReference type="ARBA" id="ARBA00022989"/>
    </source>
</evidence>
<keyword evidence="5" id="KW-0571">Peptide transport</keyword>
<proteinExistence type="inferred from homology"/>
<evidence type="ECO:0000256" key="6">
    <source>
        <dbReference type="ARBA" id="ARBA00022927"/>
    </source>
</evidence>
<reference evidence="11" key="1">
    <citation type="journal article" date="2015" name="Int. J. Syst. Evol. Microbiol.">
        <title>Rhizobium oryzicola sp. nov., potential plant-growth-promoting endophytic bacteria isolated from rice roots.</title>
        <authorList>
            <person name="Zhang X.X."/>
            <person name="Gao J.S."/>
            <person name="Cao Y.H."/>
            <person name="Sheirdil R.A."/>
            <person name="Wang X.C."/>
            <person name="Zhang L."/>
        </authorList>
    </citation>
    <scope>NUCLEOTIDE SEQUENCE</scope>
    <source>
        <strain evidence="11">05753</strain>
    </source>
</reference>
<evidence type="ECO:0000256" key="5">
    <source>
        <dbReference type="ARBA" id="ARBA00022856"/>
    </source>
</evidence>
<keyword evidence="2 9" id="KW-0813">Transport</keyword>
<comment type="similarity">
    <text evidence="9">Belongs to the binding-protein-dependent transport system permease family.</text>
</comment>
<dbReference type="PANTHER" id="PTHR43386:SF1">
    <property type="entry name" value="D,D-DIPEPTIDE TRANSPORT SYSTEM PERMEASE PROTEIN DDPC-RELATED"/>
    <property type="match status" value="1"/>
</dbReference>
<evidence type="ECO:0000256" key="4">
    <source>
        <dbReference type="ARBA" id="ARBA00022692"/>
    </source>
</evidence>
<evidence type="ECO:0000313" key="12">
    <source>
        <dbReference type="Proteomes" id="UP001169006"/>
    </source>
</evidence>
<comment type="subcellular location">
    <subcellularLocation>
        <location evidence="1 9">Cell membrane</location>
        <topology evidence="1 9">Multi-pass membrane protein</topology>
    </subcellularLocation>
</comment>
<evidence type="ECO:0000259" key="10">
    <source>
        <dbReference type="PROSITE" id="PS50928"/>
    </source>
</evidence>
<dbReference type="SUPFAM" id="SSF161098">
    <property type="entry name" value="MetI-like"/>
    <property type="match status" value="1"/>
</dbReference>
<protein>
    <submittedName>
        <fullName evidence="11">ABC transporter permease</fullName>
    </submittedName>
</protein>
<evidence type="ECO:0000256" key="8">
    <source>
        <dbReference type="ARBA" id="ARBA00023136"/>
    </source>
</evidence>
<comment type="caution">
    <text evidence="11">The sequence shown here is derived from an EMBL/GenBank/DDBJ whole genome shotgun (WGS) entry which is preliminary data.</text>
</comment>
<dbReference type="PROSITE" id="PS50928">
    <property type="entry name" value="ABC_TM1"/>
    <property type="match status" value="1"/>
</dbReference>
<feature type="transmembrane region" description="Helical" evidence="9">
    <location>
        <begin position="205"/>
        <end position="231"/>
    </location>
</feature>
<dbReference type="EMBL" id="JAUKWQ010000003">
    <property type="protein sequence ID" value="MDO1582596.1"/>
    <property type="molecule type" value="Genomic_DNA"/>
</dbReference>
<evidence type="ECO:0000256" key="2">
    <source>
        <dbReference type="ARBA" id="ARBA00022448"/>
    </source>
</evidence>
<evidence type="ECO:0000256" key="9">
    <source>
        <dbReference type="RuleBase" id="RU363032"/>
    </source>
</evidence>
<evidence type="ECO:0000313" key="11">
    <source>
        <dbReference type="EMBL" id="MDO1582596.1"/>
    </source>
</evidence>
<gene>
    <name evidence="11" type="ORF">Q2T52_10885</name>
</gene>
<dbReference type="InterPro" id="IPR050366">
    <property type="entry name" value="BP-dependent_transpt_permease"/>
</dbReference>
<organism evidence="11 12">
    <name type="scientific">Rhizobium oryzicola</name>
    <dbReference type="NCBI Taxonomy" id="1232668"/>
    <lineage>
        <taxon>Bacteria</taxon>
        <taxon>Pseudomonadati</taxon>
        <taxon>Pseudomonadota</taxon>
        <taxon>Alphaproteobacteria</taxon>
        <taxon>Hyphomicrobiales</taxon>
        <taxon>Rhizobiaceae</taxon>
        <taxon>Rhizobium/Agrobacterium group</taxon>
        <taxon>Rhizobium</taxon>
    </lineage>
</organism>
<sequence>MSASAFNGVLGRVIRNRRILIATALLVIIACVALASKSLAPFDPLQQNLRFRLMPPGSLGADGRMFLLGTDQFGRDAFSRILVGARVPLIVSFSAALLGAAIGLLIGVIAGYFQGWIDSLIGLLIDAQLSIPFVLVGMMVVVLFGPSLHNIVLVFTLLSWPIFARIARDEARLAARQQFVEASLIGGGTTTWILLRHIIPAALPRVIVVAAIQLAYFVVSESAFGFFGLGVPPPEPTWGNILSDSRSYLFQAWWLGLFPGLAIALIAFAANLFASGLNEVVDPASTRGSTF</sequence>
<keyword evidence="12" id="KW-1185">Reference proteome</keyword>
<keyword evidence="8 9" id="KW-0472">Membrane</keyword>
<feature type="transmembrane region" description="Helical" evidence="9">
    <location>
        <begin position="89"/>
        <end position="113"/>
    </location>
</feature>
<dbReference type="InterPro" id="IPR035906">
    <property type="entry name" value="MetI-like_sf"/>
</dbReference>
<feature type="transmembrane region" description="Helical" evidence="9">
    <location>
        <begin position="120"/>
        <end position="144"/>
    </location>
</feature>
<dbReference type="Gene3D" id="1.10.3720.10">
    <property type="entry name" value="MetI-like"/>
    <property type="match status" value="1"/>
</dbReference>
<dbReference type="CDD" id="cd06261">
    <property type="entry name" value="TM_PBP2"/>
    <property type="match status" value="1"/>
</dbReference>
<evidence type="ECO:0000256" key="1">
    <source>
        <dbReference type="ARBA" id="ARBA00004651"/>
    </source>
</evidence>
<keyword evidence="7 9" id="KW-1133">Transmembrane helix</keyword>
<keyword evidence="3" id="KW-1003">Cell membrane</keyword>
<dbReference type="Pfam" id="PF00528">
    <property type="entry name" value="BPD_transp_1"/>
    <property type="match status" value="1"/>
</dbReference>
<feature type="transmembrane region" description="Helical" evidence="9">
    <location>
        <begin position="252"/>
        <end position="274"/>
    </location>
</feature>
<dbReference type="PANTHER" id="PTHR43386">
    <property type="entry name" value="OLIGOPEPTIDE TRANSPORT SYSTEM PERMEASE PROTEIN APPC"/>
    <property type="match status" value="1"/>
</dbReference>
<name>A0ABT8SW59_9HYPH</name>
<feature type="transmembrane region" description="Helical" evidence="9">
    <location>
        <begin position="150"/>
        <end position="167"/>
    </location>
</feature>
<evidence type="ECO:0000256" key="3">
    <source>
        <dbReference type="ARBA" id="ARBA00022475"/>
    </source>
</evidence>
<dbReference type="Proteomes" id="UP001169006">
    <property type="component" value="Unassembled WGS sequence"/>
</dbReference>
<dbReference type="InterPro" id="IPR000515">
    <property type="entry name" value="MetI-like"/>
</dbReference>
<dbReference type="RefSeq" id="WP_302076771.1">
    <property type="nucleotide sequence ID" value="NZ_JAUKWQ010000003.1"/>
</dbReference>